<dbReference type="SUPFAM" id="SSF55874">
    <property type="entry name" value="ATPase domain of HSP90 chaperone/DNA topoisomerase II/histidine kinase"/>
    <property type="match status" value="1"/>
</dbReference>
<dbReference type="InterPro" id="IPR004358">
    <property type="entry name" value="Sig_transdc_His_kin-like_C"/>
</dbReference>
<dbReference type="InterPro" id="IPR011623">
    <property type="entry name" value="7TMR_DISM_rcpt_extracell_dom1"/>
</dbReference>
<dbReference type="PANTHER" id="PTHR43547:SF2">
    <property type="entry name" value="HYBRID SIGNAL TRANSDUCTION HISTIDINE KINASE C"/>
    <property type="match status" value="1"/>
</dbReference>
<dbReference type="Pfam" id="PF00512">
    <property type="entry name" value="HisKA"/>
    <property type="match status" value="1"/>
</dbReference>
<keyword evidence="4" id="KW-0472">Membrane</keyword>
<dbReference type="OrthoDB" id="8807260at2"/>
<dbReference type="Gene3D" id="1.10.287.130">
    <property type="match status" value="1"/>
</dbReference>
<keyword evidence="3" id="KW-0597">Phosphoprotein</keyword>
<feature type="domain" description="Histidine kinase" evidence="5">
    <location>
        <begin position="493"/>
        <end position="704"/>
    </location>
</feature>
<dbReference type="Proteomes" id="UP000308430">
    <property type="component" value="Unassembled WGS sequence"/>
</dbReference>
<dbReference type="InterPro" id="IPR036890">
    <property type="entry name" value="HATPase_C_sf"/>
</dbReference>
<dbReference type="Pfam" id="PF07696">
    <property type="entry name" value="7TMR-DISMED2"/>
    <property type="match status" value="1"/>
</dbReference>
<feature type="transmembrane region" description="Helical" evidence="4">
    <location>
        <begin position="213"/>
        <end position="233"/>
    </location>
</feature>
<feature type="transmembrane region" description="Helical" evidence="4">
    <location>
        <begin position="307"/>
        <end position="327"/>
    </location>
</feature>
<accession>A0A4S4AQE4</accession>
<dbReference type="Pfam" id="PF07695">
    <property type="entry name" value="7TMR-DISM_7TM"/>
    <property type="match status" value="1"/>
</dbReference>
<keyword evidence="7" id="KW-1185">Reference proteome</keyword>
<dbReference type="InterPro" id="IPR005467">
    <property type="entry name" value="His_kinase_dom"/>
</dbReference>
<dbReference type="InterPro" id="IPR011622">
    <property type="entry name" value="7TMR_DISM_rcpt_extracell_dom2"/>
</dbReference>
<evidence type="ECO:0000256" key="1">
    <source>
        <dbReference type="ARBA" id="ARBA00000085"/>
    </source>
</evidence>
<dbReference type="Gene3D" id="3.30.565.10">
    <property type="entry name" value="Histidine kinase-like ATPase, C-terminal domain"/>
    <property type="match status" value="1"/>
</dbReference>
<feature type="transmembrane region" description="Helical" evidence="4">
    <location>
        <begin position="245"/>
        <end position="268"/>
    </location>
</feature>
<protein>
    <recommendedName>
        <fullName evidence="2">histidine kinase</fullName>
        <ecNumber evidence="2">2.7.13.3</ecNumber>
    </recommendedName>
</protein>
<gene>
    <name evidence="6" type="ORF">E6C76_20005</name>
</gene>
<keyword evidence="4" id="KW-0812">Transmembrane</keyword>
<dbReference type="PANTHER" id="PTHR43547">
    <property type="entry name" value="TWO-COMPONENT HISTIDINE KINASE"/>
    <property type="match status" value="1"/>
</dbReference>
<dbReference type="CDD" id="cd00075">
    <property type="entry name" value="HATPase"/>
    <property type="match status" value="1"/>
</dbReference>
<feature type="transmembrane region" description="Helical" evidence="4">
    <location>
        <begin position="401"/>
        <end position="417"/>
    </location>
</feature>
<dbReference type="SMART" id="SM00388">
    <property type="entry name" value="HisKA"/>
    <property type="match status" value="1"/>
</dbReference>
<sequence>MQHIPFVESNRPMRALVTKIDWRRRSLPWFFFALCGWLAATTSHAQDERCEPYSLHADEGLERPADIGRRLLMLVDPGRQLEAKDVMALPSSAFTPVSSPISALTPDSTVWLRLCLQRAPQSPEHWILAVLPPYLSVVELARGTPAQHTVATQGAALPFSARELPYRGFAFSIDLPAEGSEMLHLRMESDWPAAADILVLQPGGMSRMISMEYLMYGLYLGMMLLAVVINIMFWTHLRDPVHLRYGLALACTAAFSLLVGGYGAQFLLPDSPGLILLLSNTTYAAAAAMFSLFMISAFRMRLYYRHLYRILCWLAAAFGLIALLTPFSRHFPSAEIADALALVLLPLLTFVSLHALFRHRSVRLYAIALLPLQLGVAITILRNTGLPIPIPLADHLPNIGAFIHLVLLNLLLARRAWRAQRGRMRAQDSALRTARRAETELEERVQARTRELNLSNARLQREITERMATEGRLSMALKSERDAQQMQRQFLSMISHEFRTPLAVIDAAAQGMADTLPADDENAPRAARIRRSVVRMIDVLENCLTEERLASAGARLQRTTEDLRTALWTRYGSGRSTPRIHLQLPAEPVPVHHDPQLLGIAVANLVDNALKYSPATEPVTVSLESGDGHAWITVSDRGDGVAEEDRPRIFEKYYRSPSALGRPGAGIGLHLCRELIRQHGGEIRLLPGEPGQGARFRLELPLADPEHH</sequence>
<organism evidence="6 7">
    <name type="scientific">Pseudothauera nasutitermitis</name>
    <dbReference type="NCBI Taxonomy" id="2565930"/>
    <lineage>
        <taxon>Bacteria</taxon>
        <taxon>Pseudomonadati</taxon>
        <taxon>Pseudomonadota</taxon>
        <taxon>Betaproteobacteria</taxon>
        <taxon>Rhodocyclales</taxon>
        <taxon>Zoogloeaceae</taxon>
        <taxon>Pseudothauera</taxon>
    </lineage>
</organism>
<dbReference type="SUPFAM" id="SSF47384">
    <property type="entry name" value="Homodimeric domain of signal transducing histidine kinase"/>
    <property type="match status" value="1"/>
</dbReference>
<dbReference type="InterPro" id="IPR003594">
    <property type="entry name" value="HATPase_dom"/>
</dbReference>
<proteinExistence type="predicted"/>
<dbReference type="CDD" id="cd00082">
    <property type="entry name" value="HisKA"/>
    <property type="match status" value="1"/>
</dbReference>
<dbReference type="SMART" id="SM00387">
    <property type="entry name" value="HATPase_c"/>
    <property type="match status" value="1"/>
</dbReference>
<dbReference type="EC" id="2.7.13.3" evidence="2"/>
<name>A0A4S4AQE4_9RHOO</name>
<evidence type="ECO:0000256" key="3">
    <source>
        <dbReference type="ARBA" id="ARBA00022553"/>
    </source>
</evidence>
<feature type="transmembrane region" description="Helical" evidence="4">
    <location>
        <begin position="274"/>
        <end position="295"/>
    </location>
</feature>
<feature type="transmembrane region" description="Helical" evidence="4">
    <location>
        <begin position="339"/>
        <end position="357"/>
    </location>
</feature>
<keyword evidence="4" id="KW-1133">Transmembrane helix</keyword>
<dbReference type="InterPro" id="IPR036097">
    <property type="entry name" value="HisK_dim/P_sf"/>
</dbReference>
<comment type="caution">
    <text evidence="6">The sequence shown here is derived from an EMBL/GenBank/DDBJ whole genome shotgun (WGS) entry which is preliminary data.</text>
</comment>
<dbReference type="GO" id="GO:0000155">
    <property type="term" value="F:phosphorelay sensor kinase activity"/>
    <property type="evidence" value="ECO:0007669"/>
    <property type="project" value="InterPro"/>
</dbReference>
<evidence type="ECO:0000256" key="4">
    <source>
        <dbReference type="SAM" id="Phobius"/>
    </source>
</evidence>
<dbReference type="AlphaFoldDB" id="A0A4S4AQE4"/>
<dbReference type="EMBL" id="SSOC01000008">
    <property type="protein sequence ID" value="THF61940.1"/>
    <property type="molecule type" value="Genomic_DNA"/>
</dbReference>
<comment type="catalytic activity">
    <reaction evidence="1">
        <text>ATP + protein L-histidine = ADP + protein N-phospho-L-histidine.</text>
        <dbReference type="EC" id="2.7.13.3"/>
    </reaction>
</comment>
<evidence type="ECO:0000313" key="7">
    <source>
        <dbReference type="Proteomes" id="UP000308430"/>
    </source>
</evidence>
<evidence type="ECO:0000259" key="5">
    <source>
        <dbReference type="PROSITE" id="PS50109"/>
    </source>
</evidence>
<dbReference type="Gene3D" id="2.60.40.2380">
    <property type="match status" value="1"/>
</dbReference>
<dbReference type="PRINTS" id="PR00344">
    <property type="entry name" value="BCTRLSENSOR"/>
</dbReference>
<dbReference type="PROSITE" id="PS50109">
    <property type="entry name" value="HIS_KIN"/>
    <property type="match status" value="1"/>
</dbReference>
<dbReference type="InterPro" id="IPR003661">
    <property type="entry name" value="HisK_dim/P_dom"/>
</dbReference>
<feature type="transmembrane region" description="Helical" evidence="4">
    <location>
        <begin position="364"/>
        <end position="381"/>
    </location>
</feature>
<evidence type="ECO:0000256" key="2">
    <source>
        <dbReference type="ARBA" id="ARBA00012438"/>
    </source>
</evidence>
<reference evidence="6 7" key="1">
    <citation type="submission" date="2019-04" db="EMBL/GenBank/DDBJ databases">
        <title>Azoarcus nasutitermitis sp. nov. isolated from termite nest.</title>
        <authorList>
            <person name="Lin S.-Y."/>
            <person name="Hameed A."/>
            <person name="Hsu Y.-H."/>
            <person name="Young C.-C."/>
        </authorList>
    </citation>
    <scope>NUCLEOTIDE SEQUENCE [LARGE SCALE GENOMIC DNA]</scope>
    <source>
        <strain evidence="6 7">CC-YHH838</strain>
    </source>
</reference>
<evidence type="ECO:0000313" key="6">
    <source>
        <dbReference type="EMBL" id="THF61940.1"/>
    </source>
</evidence>
<dbReference type="Pfam" id="PF02518">
    <property type="entry name" value="HATPase_c"/>
    <property type="match status" value="1"/>
</dbReference>